<dbReference type="CDD" id="cd05930">
    <property type="entry name" value="A_NRPS"/>
    <property type="match status" value="1"/>
</dbReference>
<evidence type="ECO:0000256" key="1">
    <source>
        <dbReference type="ARBA" id="ARBA00001957"/>
    </source>
</evidence>
<dbReference type="Pfam" id="PF00668">
    <property type="entry name" value="Condensation"/>
    <property type="match status" value="1"/>
</dbReference>
<dbReference type="InterPro" id="IPR023213">
    <property type="entry name" value="CAT-like_dom_sf"/>
</dbReference>
<reference evidence="6 7" key="2">
    <citation type="journal article" date="2019" name="Int. J. Syst. Evol. Microbiol.">
        <title>Description and complete genome sequence of Bradyrhizobium amphicarpaeae sp. nov., harbouring photosystem and nitrogen-fixation genes.</title>
        <authorList>
            <person name="Bromfield E.S.P."/>
            <person name="Cloutier S."/>
            <person name="Nguyen H.D.T."/>
        </authorList>
    </citation>
    <scope>NUCLEOTIDE SEQUENCE [LARGE SCALE GENOMIC DNA]</scope>
    <source>
        <strain evidence="6 7">39S1MB</strain>
    </source>
</reference>
<dbReference type="Gene3D" id="3.30.559.10">
    <property type="entry name" value="Chloramphenicol acetyltransferase-like domain"/>
    <property type="match status" value="1"/>
</dbReference>
<dbReference type="Gene3D" id="3.40.50.1820">
    <property type="entry name" value="alpha/beta hydrolase"/>
    <property type="match status" value="1"/>
</dbReference>
<dbReference type="PANTHER" id="PTHR45527">
    <property type="entry name" value="NONRIBOSOMAL PEPTIDE SYNTHETASE"/>
    <property type="match status" value="1"/>
</dbReference>
<dbReference type="Proteomes" id="UP000215884">
    <property type="component" value="Chromosome"/>
</dbReference>
<evidence type="ECO:0000313" key="6">
    <source>
        <dbReference type="EMBL" id="AWL99672.1"/>
    </source>
</evidence>
<dbReference type="InterPro" id="IPR001242">
    <property type="entry name" value="Condensation_dom"/>
</dbReference>
<dbReference type="InterPro" id="IPR006162">
    <property type="entry name" value="Ppantetheine_attach_site"/>
</dbReference>
<dbReference type="FunFam" id="1.10.1200.10:FF:000005">
    <property type="entry name" value="Nonribosomal peptide synthetase 1"/>
    <property type="match status" value="1"/>
</dbReference>
<dbReference type="FunFam" id="1.10.1200.10:FF:000016">
    <property type="entry name" value="Non-ribosomal peptide synthase"/>
    <property type="match status" value="1"/>
</dbReference>
<dbReference type="Gene3D" id="1.10.1200.10">
    <property type="entry name" value="ACP-like"/>
    <property type="match status" value="1"/>
</dbReference>
<name>A0A2U8PPD2_9BRAD</name>
<dbReference type="Gene3D" id="3.30.300.30">
    <property type="match status" value="2"/>
</dbReference>
<dbReference type="KEGG" id="brq:CIT40_06290"/>
<dbReference type="CDD" id="cd19531">
    <property type="entry name" value="LCL_NRPS-like"/>
    <property type="match status" value="1"/>
</dbReference>
<dbReference type="GO" id="GO:0031177">
    <property type="term" value="F:phosphopantetheine binding"/>
    <property type="evidence" value="ECO:0007669"/>
    <property type="project" value="InterPro"/>
</dbReference>
<evidence type="ECO:0000259" key="5">
    <source>
        <dbReference type="PROSITE" id="PS50075"/>
    </source>
</evidence>
<dbReference type="GO" id="GO:0044550">
    <property type="term" value="P:secondary metabolite biosynthetic process"/>
    <property type="evidence" value="ECO:0007669"/>
    <property type="project" value="TreeGrafter"/>
</dbReference>
<dbReference type="EMBL" id="CP029426">
    <property type="protein sequence ID" value="AWL99672.1"/>
    <property type="molecule type" value="Genomic_DNA"/>
</dbReference>
<dbReference type="InterPro" id="IPR020806">
    <property type="entry name" value="PKS_PP-bd"/>
</dbReference>
<feature type="domain" description="Carrier" evidence="5">
    <location>
        <begin position="488"/>
        <end position="563"/>
    </location>
</feature>
<dbReference type="FunFam" id="2.30.38.10:FF:000001">
    <property type="entry name" value="Non-ribosomal peptide synthetase PvdI"/>
    <property type="match status" value="1"/>
</dbReference>
<dbReference type="Pfam" id="PF00550">
    <property type="entry name" value="PP-binding"/>
    <property type="match status" value="2"/>
</dbReference>
<gene>
    <name evidence="6" type="ORF">CIT40_06290</name>
</gene>
<dbReference type="OrthoDB" id="9803968at2"/>
<dbReference type="SMART" id="SM00823">
    <property type="entry name" value="PKS_PP"/>
    <property type="match status" value="2"/>
</dbReference>
<feature type="region of interest" description="Disordered" evidence="4">
    <location>
        <begin position="1680"/>
        <end position="1713"/>
    </location>
</feature>
<dbReference type="GO" id="GO:0005829">
    <property type="term" value="C:cytosol"/>
    <property type="evidence" value="ECO:0007669"/>
    <property type="project" value="TreeGrafter"/>
</dbReference>
<dbReference type="GO" id="GO:0043041">
    <property type="term" value="P:amino acid activation for nonribosomal peptide biosynthetic process"/>
    <property type="evidence" value="ECO:0007669"/>
    <property type="project" value="TreeGrafter"/>
</dbReference>
<sequence>MDSSGVSVSYAELWVCAERVRQRLRKFGVANHHRVAVVLPRGVENAIALVVIAAAAVCVPINPDFTPDELQRYFADLKLAALVTSVEAKPASRSVAKALGIPVLDVASRARAVDFELASSTLGSGVAAGDVGPDDDAFVLLTSGTAARPKMVPITQASVCLSARNAGAVLSLTKADRLLNVLPLFHAHGLISGLLTALAAGSCVICTKGFDGASFFNWLRELQPTWYTAVPTIHRAVLAAAPVDGRVAERNSLRIIRSASSSLAPATLDRLEALFAVPVVETYGMTEAASQIAANPQHLRKSGSVGVASGPDVAIMDGDGCLQASGQHGEIMLRGPTITRGYDNDQEATQAAFRDGWLRTGDLGYLDEDGYLFIVGRIKDVINRGGQKVSPLEVEETLLTHPDVLEAGAFGIPHEKLGENVAAVVVLRRGADVTPQQVRQLAASRLAAYKVPSLIHVVDEIPRGASGKITRSALPGLIVSSPAVPAVAPRSKLESELAAIWSKVLEADRVGVDQDFFALGADSLAVTQVLSRLREKFGVDLTFGDVFDAGTIAALAVRLQAASVRHDETASKWRAAPDGGAGPLSFQQQRMHILSKLDPTKYNYNVVEVARLSGRLDVRALEAAIKAVARRHQVLRSTFSEADGEPVQKVGRVSPELKQIKLAGYAGGRRSGAIRREAMKVAQDCFDLEREPPFKATLVRFDATDHALIVALHHIATDGWSQRLLWQELAAHYAASRDGKRTSVPHLKYQYQDYVGWQQAWAQTQAASQQLDYWRKQLDDVTTLPLRTDRPRGESWTGRGARHYVKIPRALSVRIKELGQHNSVTPFMTLLAAFQCLLYRYTGHEDVATGSLIANRNQVEAEPLVGIFANSVIMRTDLSGDPSFRELLQRVRRVTLDAYRNQDLPIETILRALQASRRDGSPPFQIMFILQNAAVEAGHFPGLSTQRIEIDPAVARFDITLELLETDGQFTGFFEYATDLFDADTIARMTGHFRSLLQGIVTDPDMKISRLPLLESVERHRLLEEWKGASLPRRGNFIERFDRRAARDPRATAAGDGHGKSTYHELAGRSLAIAQRLAREGVGEDMIVALLAERSVDLLAAMIAVQRVGAAFLCLDPAQPAARLAAIIQSARPRLLLSSSGCATRLDEIFSASSAARLPCATLEDIKGRSRGKPMKARAPSGLAYLIYTSGSTGAPKGVMIEQRGLSNHLASLVSELALSNRDVIAQTAPQSFVISVWQFLAGLTAGARVHICADSIVQDPLSLAQEMHREGVTVLQIVPSLLRLILERVNETAIYRAFAGLRLLISTGEPLPADVCRSWFQHFPGVPVINAYGASECSDDVSLHRLDAAPTGAVVPVGRPLPNVQLYVLDAGLQPLPIGVTGELYVGGDGVGRGYVGDNEQTSARFQRDPFTDRAHARLYRTGDLARWRVDGTLECLGRADHQVKIRGYRVELKEIEHALLDHPGISAAVIEPCREASGDVKLVAHIVATGTHQPSAADLREFLKARLPSQAVPSTFLFLERMPLNGHGKVDRAAIAASPRSEPIIVPPSVEPSRSSEKVIRDIWSDLLNVSDIKVSDDFFDLGGHSLLAGRAMARIKQALGVTLPIRTIFDLPTIAALAKRVDEARGLEVPSEAALLPKDEQSGPAALAFARAEMTAEQEDGVRDLLARRKRELQEAIRNAGTGIGSPVPNSGKVKAKASSKRAIEQMPDA</sequence>
<proteinExistence type="predicted"/>
<dbReference type="PROSITE" id="PS50075">
    <property type="entry name" value="CARRIER"/>
    <property type="match status" value="2"/>
</dbReference>
<keyword evidence="7" id="KW-1185">Reference proteome</keyword>
<keyword evidence="3" id="KW-0597">Phosphoprotein</keyword>
<feature type="domain" description="Carrier" evidence="5">
    <location>
        <begin position="1553"/>
        <end position="1628"/>
    </location>
</feature>
<dbReference type="Pfam" id="PF00501">
    <property type="entry name" value="AMP-binding"/>
    <property type="match status" value="2"/>
</dbReference>
<dbReference type="InterPro" id="IPR009081">
    <property type="entry name" value="PP-bd_ACP"/>
</dbReference>
<dbReference type="InterPro" id="IPR045851">
    <property type="entry name" value="AMP-bd_C_sf"/>
</dbReference>
<evidence type="ECO:0000256" key="2">
    <source>
        <dbReference type="ARBA" id="ARBA00022450"/>
    </source>
</evidence>
<dbReference type="InterPro" id="IPR020845">
    <property type="entry name" value="AMP-binding_CS"/>
</dbReference>
<dbReference type="InterPro" id="IPR000873">
    <property type="entry name" value="AMP-dep_synth/lig_dom"/>
</dbReference>
<dbReference type="Gene3D" id="3.40.50.12780">
    <property type="entry name" value="N-terminal domain of ligase-like"/>
    <property type="match status" value="2"/>
</dbReference>
<dbReference type="Pfam" id="PF13193">
    <property type="entry name" value="AMP-binding_C"/>
    <property type="match status" value="2"/>
</dbReference>
<dbReference type="PROSITE" id="PS00012">
    <property type="entry name" value="PHOSPHOPANTETHEINE"/>
    <property type="match status" value="1"/>
</dbReference>
<dbReference type="InterPro" id="IPR036736">
    <property type="entry name" value="ACP-like_sf"/>
</dbReference>
<reference evidence="6 7" key="1">
    <citation type="journal article" date="2017" name="Syst. Appl. Microbiol.">
        <title>Soybeans inoculated with root zone soils of Canadian native legumes harbour diverse and novel Bradyrhizobium spp. that possess agricultural potential.</title>
        <authorList>
            <person name="Bromfield E.S.P."/>
            <person name="Cloutier S."/>
            <person name="Tambong J.T."/>
            <person name="Tran Thi T.V."/>
        </authorList>
    </citation>
    <scope>NUCLEOTIDE SEQUENCE [LARGE SCALE GENOMIC DNA]</scope>
    <source>
        <strain evidence="6 7">39S1MB</strain>
    </source>
</reference>
<dbReference type="NCBIfam" id="TIGR01733">
    <property type="entry name" value="AA-adenyl-dom"/>
    <property type="match status" value="1"/>
</dbReference>
<dbReference type="GO" id="GO:0072330">
    <property type="term" value="P:monocarboxylic acid biosynthetic process"/>
    <property type="evidence" value="ECO:0007669"/>
    <property type="project" value="UniProtKB-ARBA"/>
</dbReference>
<dbReference type="SUPFAM" id="SSF52777">
    <property type="entry name" value="CoA-dependent acyltransferases"/>
    <property type="match status" value="2"/>
</dbReference>
<dbReference type="Gene3D" id="3.30.559.30">
    <property type="entry name" value="Nonribosomal peptide synthetase, condensation domain"/>
    <property type="match status" value="1"/>
</dbReference>
<organism evidence="6 7">
    <name type="scientific">Bradyrhizobium amphicarpaeae</name>
    <dbReference type="NCBI Taxonomy" id="1404768"/>
    <lineage>
        <taxon>Bacteria</taxon>
        <taxon>Pseudomonadati</taxon>
        <taxon>Pseudomonadota</taxon>
        <taxon>Alphaproteobacteria</taxon>
        <taxon>Hyphomicrobiales</taxon>
        <taxon>Nitrobacteraceae</taxon>
        <taxon>Bradyrhizobium</taxon>
    </lineage>
</organism>
<dbReference type="InterPro" id="IPR042099">
    <property type="entry name" value="ANL_N_sf"/>
</dbReference>
<evidence type="ECO:0000313" key="7">
    <source>
        <dbReference type="Proteomes" id="UP000215884"/>
    </source>
</evidence>
<dbReference type="PANTHER" id="PTHR45527:SF1">
    <property type="entry name" value="FATTY ACID SYNTHASE"/>
    <property type="match status" value="1"/>
</dbReference>
<dbReference type="InterPro" id="IPR029058">
    <property type="entry name" value="AB_hydrolase_fold"/>
</dbReference>
<dbReference type="FunFam" id="3.40.50.12780:FF:000012">
    <property type="entry name" value="Non-ribosomal peptide synthetase"/>
    <property type="match status" value="1"/>
</dbReference>
<dbReference type="InterPro" id="IPR010071">
    <property type="entry name" value="AA_adenyl_dom"/>
</dbReference>
<protein>
    <submittedName>
        <fullName evidence="6">Amino acid adenylation domain-containing protein</fullName>
    </submittedName>
</protein>
<dbReference type="GO" id="GO:0003824">
    <property type="term" value="F:catalytic activity"/>
    <property type="evidence" value="ECO:0007669"/>
    <property type="project" value="InterPro"/>
</dbReference>
<evidence type="ECO:0000256" key="3">
    <source>
        <dbReference type="ARBA" id="ARBA00022553"/>
    </source>
</evidence>
<keyword evidence="2" id="KW-0596">Phosphopantetheine</keyword>
<dbReference type="SUPFAM" id="SSF56801">
    <property type="entry name" value="Acetyl-CoA synthetase-like"/>
    <property type="match status" value="2"/>
</dbReference>
<dbReference type="PROSITE" id="PS00455">
    <property type="entry name" value="AMP_BINDING"/>
    <property type="match status" value="1"/>
</dbReference>
<dbReference type="SUPFAM" id="SSF47336">
    <property type="entry name" value="ACP-like"/>
    <property type="match status" value="2"/>
</dbReference>
<evidence type="ECO:0000256" key="4">
    <source>
        <dbReference type="SAM" id="MobiDB-lite"/>
    </source>
</evidence>
<comment type="cofactor">
    <cofactor evidence="1">
        <name>pantetheine 4'-phosphate</name>
        <dbReference type="ChEBI" id="CHEBI:47942"/>
    </cofactor>
</comment>
<dbReference type="FunFam" id="3.40.50.980:FF:000001">
    <property type="entry name" value="Non-ribosomal peptide synthetase"/>
    <property type="match status" value="1"/>
</dbReference>
<accession>A0A2U8PPD2</accession>
<dbReference type="InterPro" id="IPR025110">
    <property type="entry name" value="AMP-bd_C"/>
</dbReference>